<gene>
    <name evidence="11" type="ORF">CUNI_LOCUS11518</name>
</gene>
<dbReference type="GO" id="GO:0006508">
    <property type="term" value="P:proteolysis"/>
    <property type="evidence" value="ECO:0007669"/>
    <property type="project" value="UniProtKB-KW"/>
</dbReference>
<proteinExistence type="inferred from homology"/>
<dbReference type="GO" id="GO:0005737">
    <property type="term" value="C:cytoplasm"/>
    <property type="evidence" value="ECO:0007669"/>
    <property type="project" value="TreeGrafter"/>
</dbReference>
<dbReference type="InterPro" id="IPR036213">
    <property type="entry name" value="Calpain_III_sf"/>
</dbReference>
<keyword evidence="7" id="KW-0106">Calcium</keyword>
<dbReference type="InterPro" id="IPR022683">
    <property type="entry name" value="Calpain_III"/>
</dbReference>
<evidence type="ECO:0000256" key="8">
    <source>
        <dbReference type="PROSITE-ProRule" id="PRU00239"/>
    </source>
</evidence>
<keyword evidence="12" id="KW-1185">Reference proteome</keyword>
<dbReference type="Gene3D" id="2.60.120.380">
    <property type="match status" value="1"/>
</dbReference>
<dbReference type="Gene3D" id="1.10.238.10">
    <property type="entry name" value="EF-hand"/>
    <property type="match status" value="1"/>
</dbReference>
<feature type="domain" description="Calpain catalytic" evidence="9">
    <location>
        <begin position="1"/>
        <end position="45"/>
    </location>
</feature>
<dbReference type="EMBL" id="CAJHNH020002218">
    <property type="protein sequence ID" value="CAG5125960.1"/>
    <property type="molecule type" value="Genomic_DNA"/>
</dbReference>
<evidence type="ECO:0000256" key="3">
    <source>
        <dbReference type="ARBA" id="ARBA00022723"/>
    </source>
</evidence>
<keyword evidence="5" id="KW-0378">Hydrolase</keyword>
<dbReference type="PROSITE" id="PS50222">
    <property type="entry name" value="EF_HAND_2"/>
    <property type="match status" value="1"/>
</dbReference>
<dbReference type="InterPro" id="IPR001300">
    <property type="entry name" value="Peptidase_C2_calpain_cat"/>
</dbReference>
<dbReference type="GO" id="GO:0005509">
    <property type="term" value="F:calcium ion binding"/>
    <property type="evidence" value="ECO:0007669"/>
    <property type="project" value="InterPro"/>
</dbReference>
<comment type="caution">
    <text evidence="8">Lacks conserved residue(s) required for the propagation of feature annotation.</text>
</comment>
<dbReference type="PRINTS" id="PR00704">
    <property type="entry name" value="CALPAIN"/>
</dbReference>
<accession>A0A8S3ZDX9</accession>
<dbReference type="SUPFAM" id="SSF47473">
    <property type="entry name" value="EF-hand"/>
    <property type="match status" value="1"/>
</dbReference>
<feature type="domain" description="EF-hand" evidence="10">
    <location>
        <begin position="266"/>
        <end position="301"/>
    </location>
</feature>
<protein>
    <submittedName>
        <fullName evidence="11">Uncharacterized protein</fullName>
    </submittedName>
</protein>
<dbReference type="Pfam" id="PF01067">
    <property type="entry name" value="Calpain_III"/>
    <property type="match status" value="1"/>
</dbReference>
<organism evidence="11 12">
    <name type="scientific">Candidula unifasciata</name>
    <dbReference type="NCBI Taxonomy" id="100452"/>
    <lineage>
        <taxon>Eukaryota</taxon>
        <taxon>Metazoa</taxon>
        <taxon>Spiralia</taxon>
        <taxon>Lophotrochozoa</taxon>
        <taxon>Mollusca</taxon>
        <taxon>Gastropoda</taxon>
        <taxon>Heterobranchia</taxon>
        <taxon>Euthyneura</taxon>
        <taxon>Panpulmonata</taxon>
        <taxon>Eupulmonata</taxon>
        <taxon>Stylommatophora</taxon>
        <taxon>Helicina</taxon>
        <taxon>Helicoidea</taxon>
        <taxon>Geomitridae</taxon>
        <taxon>Candidula</taxon>
    </lineage>
</organism>
<evidence type="ECO:0000259" key="10">
    <source>
        <dbReference type="PROSITE" id="PS50222"/>
    </source>
</evidence>
<dbReference type="FunFam" id="2.60.120.380:FF:000001">
    <property type="entry name" value="Calpain-1 catalytic subunit"/>
    <property type="match status" value="1"/>
</dbReference>
<dbReference type="GO" id="GO:0004198">
    <property type="term" value="F:calcium-dependent cysteine-type endopeptidase activity"/>
    <property type="evidence" value="ECO:0007669"/>
    <property type="project" value="InterPro"/>
</dbReference>
<dbReference type="CDD" id="cd00214">
    <property type="entry name" value="Calpain_III"/>
    <property type="match status" value="1"/>
</dbReference>
<dbReference type="PROSITE" id="PS50203">
    <property type="entry name" value="CALPAIN_CAT"/>
    <property type="match status" value="1"/>
</dbReference>
<evidence type="ECO:0000256" key="5">
    <source>
        <dbReference type="ARBA" id="ARBA00022801"/>
    </source>
</evidence>
<name>A0A8S3ZDX9_9EUPU</name>
<evidence type="ECO:0000256" key="4">
    <source>
        <dbReference type="ARBA" id="ARBA00022737"/>
    </source>
</evidence>
<feature type="non-terminal residue" evidence="11">
    <location>
        <position position="1"/>
    </location>
</feature>
<evidence type="ECO:0000313" key="12">
    <source>
        <dbReference type="Proteomes" id="UP000678393"/>
    </source>
</evidence>
<comment type="caution">
    <text evidence="11">The sequence shown here is derived from an EMBL/GenBank/DDBJ whole genome shotgun (WGS) entry which is preliminary data.</text>
</comment>
<evidence type="ECO:0000256" key="2">
    <source>
        <dbReference type="ARBA" id="ARBA00022670"/>
    </source>
</evidence>
<feature type="non-terminal residue" evidence="11">
    <location>
        <position position="302"/>
    </location>
</feature>
<dbReference type="OrthoDB" id="424753at2759"/>
<dbReference type="Proteomes" id="UP000678393">
    <property type="component" value="Unassembled WGS sequence"/>
</dbReference>
<reference evidence="11" key="1">
    <citation type="submission" date="2021-04" db="EMBL/GenBank/DDBJ databases">
        <authorList>
            <consortium name="Molecular Ecology Group"/>
        </authorList>
    </citation>
    <scope>NUCLEOTIDE SEQUENCE</scope>
</reference>
<keyword evidence="6" id="KW-0788">Thiol protease</keyword>
<keyword evidence="4" id="KW-0677">Repeat</keyword>
<dbReference type="InterPro" id="IPR002048">
    <property type="entry name" value="EF_hand_dom"/>
</dbReference>
<dbReference type="Gene3D" id="3.90.70.10">
    <property type="entry name" value="Cysteine proteinases"/>
    <property type="match status" value="1"/>
</dbReference>
<evidence type="ECO:0000256" key="1">
    <source>
        <dbReference type="ARBA" id="ARBA00007623"/>
    </source>
</evidence>
<evidence type="ECO:0000256" key="7">
    <source>
        <dbReference type="ARBA" id="ARBA00022837"/>
    </source>
</evidence>
<dbReference type="PANTHER" id="PTHR10183">
    <property type="entry name" value="CALPAIN"/>
    <property type="match status" value="1"/>
</dbReference>
<dbReference type="SUPFAM" id="SSF49758">
    <property type="entry name" value="Calpain large subunit, middle domain (domain III)"/>
    <property type="match status" value="1"/>
</dbReference>
<dbReference type="SMART" id="SM00720">
    <property type="entry name" value="calpain_III"/>
    <property type="match status" value="1"/>
</dbReference>
<dbReference type="InterPro" id="IPR011992">
    <property type="entry name" value="EF-hand-dom_pair"/>
</dbReference>
<dbReference type="InterPro" id="IPR022682">
    <property type="entry name" value="Calpain_domain_III"/>
</dbReference>
<evidence type="ECO:0000256" key="6">
    <source>
        <dbReference type="ARBA" id="ARBA00022807"/>
    </source>
</evidence>
<comment type="similarity">
    <text evidence="1">Belongs to the peptidase C2 family.</text>
</comment>
<dbReference type="InterPro" id="IPR022684">
    <property type="entry name" value="Calpain_cysteine_protease"/>
</dbReference>
<dbReference type="PROSITE" id="PS00018">
    <property type="entry name" value="EF_HAND_1"/>
    <property type="match status" value="1"/>
</dbReference>
<dbReference type="SUPFAM" id="SSF54001">
    <property type="entry name" value="Cysteine proteinases"/>
    <property type="match status" value="1"/>
</dbReference>
<dbReference type="PANTHER" id="PTHR10183:SF427">
    <property type="entry name" value="CALPAIN-9-LIKE ISOFORM X1"/>
    <property type="match status" value="1"/>
</dbReference>
<keyword evidence="3" id="KW-0479">Metal-binding</keyword>
<dbReference type="AlphaFoldDB" id="A0A8S3ZDX9"/>
<dbReference type="InterPro" id="IPR033883">
    <property type="entry name" value="C2_III"/>
</dbReference>
<dbReference type="InterPro" id="IPR038765">
    <property type="entry name" value="Papain-like_cys_pep_sf"/>
</dbReference>
<keyword evidence="2" id="KW-0645">Protease</keyword>
<dbReference type="InterPro" id="IPR018247">
    <property type="entry name" value="EF_Hand_1_Ca_BS"/>
</dbReference>
<dbReference type="Pfam" id="PF00648">
    <property type="entry name" value="Peptidase_C2"/>
    <property type="match status" value="1"/>
</dbReference>
<evidence type="ECO:0000259" key="9">
    <source>
        <dbReference type="PROSITE" id="PS50203"/>
    </source>
</evidence>
<evidence type="ECO:0000313" key="11">
    <source>
        <dbReference type="EMBL" id="CAG5125960.1"/>
    </source>
</evidence>
<sequence length="302" mass="35155">SPEWQGISPSDRSNLGLIQRDDGEFWMDFEDFLANFDSLYICNLTPDCPLDVPRKWEVTEHSGRWIKGFNAGGRPSREASHWINPQYYLKLEDTDEDDDSLCSVLIQLMQVDRRKLKQKGEKFLSIGFNIYQYEKGYPLPVKKDFFDYHQVIANSGAYINVRQVTKRLALAPGEYVFVPSTWEADEEADYYVRFFLERGNIVEYCDEKPEKVEITPTVVSSEAKQQEETIKNFFYRVSGEDMEVNPFELRSAINEASKSDRLHQDVSIDACKAFVSLMDVDGSGRLGFHEFQFLWSHLRSWK</sequence>